<comment type="caution">
    <text evidence="1">The sequence shown here is derived from an EMBL/GenBank/DDBJ whole genome shotgun (WGS) entry which is preliminary data.</text>
</comment>
<keyword evidence="2" id="KW-1185">Reference proteome</keyword>
<evidence type="ECO:0000313" key="2">
    <source>
        <dbReference type="Proteomes" id="UP000636800"/>
    </source>
</evidence>
<reference evidence="1 2" key="1">
    <citation type="journal article" date="2020" name="Nat. Food">
        <title>A phased Vanilla planifolia genome enables genetic improvement of flavour and production.</title>
        <authorList>
            <person name="Hasing T."/>
            <person name="Tang H."/>
            <person name="Brym M."/>
            <person name="Khazi F."/>
            <person name="Huang T."/>
            <person name="Chambers A.H."/>
        </authorList>
    </citation>
    <scope>NUCLEOTIDE SEQUENCE [LARGE SCALE GENOMIC DNA]</scope>
    <source>
        <tissue evidence="1">Leaf</tissue>
    </source>
</reference>
<evidence type="ECO:0000313" key="1">
    <source>
        <dbReference type="EMBL" id="KAG0470016.1"/>
    </source>
</evidence>
<dbReference type="Proteomes" id="UP000636800">
    <property type="component" value="Unassembled WGS sequence"/>
</dbReference>
<name>A0A835QBE7_VANPL</name>
<organism evidence="1 2">
    <name type="scientific">Vanilla planifolia</name>
    <name type="common">Vanilla</name>
    <dbReference type="NCBI Taxonomy" id="51239"/>
    <lineage>
        <taxon>Eukaryota</taxon>
        <taxon>Viridiplantae</taxon>
        <taxon>Streptophyta</taxon>
        <taxon>Embryophyta</taxon>
        <taxon>Tracheophyta</taxon>
        <taxon>Spermatophyta</taxon>
        <taxon>Magnoliopsida</taxon>
        <taxon>Liliopsida</taxon>
        <taxon>Asparagales</taxon>
        <taxon>Orchidaceae</taxon>
        <taxon>Vanilloideae</taxon>
        <taxon>Vanilleae</taxon>
        <taxon>Vanilla</taxon>
    </lineage>
</organism>
<gene>
    <name evidence="1" type="ORF">HPP92_016716</name>
</gene>
<proteinExistence type="predicted"/>
<accession>A0A835QBE7</accession>
<dbReference type="AlphaFoldDB" id="A0A835QBE7"/>
<dbReference type="EMBL" id="JADCNL010000008">
    <property type="protein sequence ID" value="KAG0470016.1"/>
    <property type="molecule type" value="Genomic_DNA"/>
</dbReference>
<protein>
    <submittedName>
        <fullName evidence="1">Uncharacterized protein</fullName>
    </submittedName>
</protein>
<sequence length="88" mass="9578">MDSAEEKYSCSNEGHSERVDCIGAANRLKPSNFGCFHDQISQMGLLQRLRTLRHGAALRDEALKDALKACPNLTDLALLACDGGTLFP</sequence>